<evidence type="ECO:0008006" key="4">
    <source>
        <dbReference type="Google" id="ProtNLM"/>
    </source>
</evidence>
<evidence type="ECO:0000313" key="2">
    <source>
        <dbReference type="EMBL" id="MDC7682378.1"/>
    </source>
</evidence>
<feature type="chain" id="PRO_5047176835" description="Secreted protein" evidence="1">
    <location>
        <begin position="26"/>
        <end position="172"/>
    </location>
</feature>
<gene>
    <name evidence="2" type="ORF">PQU92_03770</name>
</gene>
<evidence type="ECO:0000313" key="3">
    <source>
        <dbReference type="Proteomes" id="UP001214854"/>
    </source>
</evidence>
<evidence type="ECO:0000256" key="1">
    <source>
        <dbReference type="SAM" id="SignalP"/>
    </source>
</evidence>
<organism evidence="2 3">
    <name type="scientific">Asticcacaulis aquaticus</name>
    <dbReference type="NCBI Taxonomy" id="2984212"/>
    <lineage>
        <taxon>Bacteria</taxon>
        <taxon>Pseudomonadati</taxon>
        <taxon>Pseudomonadota</taxon>
        <taxon>Alphaproteobacteria</taxon>
        <taxon>Caulobacterales</taxon>
        <taxon>Caulobacteraceae</taxon>
        <taxon>Asticcacaulis</taxon>
    </lineage>
</organism>
<dbReference type="Proteomes" id="UP001214854">
    <property type="component" value="Unassembled WGS sequence"/>
</dbReference>
<keyword evidence="1" id="KW-0732">Signal</keyword>
<accession>A0ABT5HQM5</accession>
<dbReference type="RefSeq" id="WP_272746869.1">
    <property type="nucleotide sequence ID" value="NZ_JAQQKX010000002.1"/>
</dbReference>
<comment type="caution">
    <text evidence="2">The sequence shown here is derived from an EMBL/GenBank/DDBJ whole genome shotgun (WGS) entry which is preliminary data.</text>
</comment>
<dbReference type="EMBL" id="JAQQKX010000002">
    <property type="protein sequence ID" value="MDC7682378.1"/>
    <property type="molecule type" value="Genomic_DNA"/>
</dbReference>
<proteinExistence type="predicted"/>
<sequence>MWKHFAVRLCTGGIALAALASGAQAQPDADLTGAMNHALEQGCLKGLGKGAIKAEAEMTDSRPPHGDIGLSVTTSNGGCTISAAKGDGAQLRGALLQSLEVRGYRLSPFGVYHPYTSGEWTRVQETYCFRSRGAVYLATLSSSTTQDRPFEVSIMRDSKGIASAKGLCQAKA</sequence>
<reference evidence="2 3" key="1">
    <citation type="submission" date="2023-01" db="EMBL/GenBank/DDBJ databases">
        <title>Novel species of the genus Asticcacaulis isolated from rivers.</title>
        <authorList>
            <person name="Lu H."/>
        </authorList>
    </citation>
    <scope>NUCLEOTIDE SEQUENCE [LARGE SCALE GENOMIC DNA]</scope>
    <source>
        <strain evidence="2 3">BYS171W</strain>
    </source>
</reference>
<name>A0ABT5HQM5_9CAUL</name>
<keyword evidence="3" id="KW-1185">Reference proteome</keyword>
<protein>
    <recommendedName>
        <fullName evidence="4">Secreted protein</fullName>
    </recommendedName>
</protein>
<feature type="signal peptide" evidence="1">
    <location>
        <begin position="1"/>
        <end position="25"/>
    </location>
</feature>